<keyword evidence="2" id="KW-1185">Reference proteome</keyword>
<reference evidence="2" key="1">
    <citation type="submission" date="2016-12" db="EMBL/GenBank/DDBJ databases">
        <authorList>
            <person name="Gulvik C.A."/>
        </authorList>
    </citation>
    <scope>NUCLEOTIDE SEQUENCE [LARGE SCALE GENOMIC DNA]</scope>
    <source>
        <strain evidence="2">NED12-00049-6B</strain>
    </source>
</reference>
<proteinExistence type="predicted"/>
<evidence type="ECO:0000313" key="2">
    <source>
        <dbReference type="Proteomes" id="UP000186890"/>
    </source>
</evidence>
<dbReference type="RefSeq" id="WP_075103775.1">
    <property type="nucleotide sequence ID" value="NZ_MSJM01000001.1"/>
</dbReference>
<accession>A0A1Q8EAA0</accession>
<evidence type="ECO:0000313" key="1">
    <source>
        <dbReference type="EMBL" id="OLF48725.1"/>
    </source>
</evidence>
<dbReference type="Proteomes" id="UP000186890">
    <property type="component" value="Unassembled WGS sequence"/>
</dbReference>
<dbReference type="InterPro" id="IPR057808">
    <property type="entry name" value="YxiG"/>
</dbReference>
<dbReference type="AlphaFoldDB" id="A0A1Q8EAA0"/>
<dbReference type="EMBL" id="MSJM01000001">
    <property type="protein sequence ID" value="OLF48725.1"/>
    <property type="molecule type" value="Genomic_DNA"/>
</dbReference>
<dbReference type="Pfam" id="PF24711">
    <property type="entry name" value="YxiG"/>
    <property type="match status" value="1"/>
</dbReference>
<organism evidence="1 2">
    <name type="scientific">Streptococcus cuniculi</name>
    <dbReference type="NCBI Taxonomy" id="1432788"/>
    <lineage>
        <taxon>Bacteria</taxon>
        <taxon>Bacillati</taxon>
        <taxon>Bacillota</taxon>
        <taxon>Bacilli</taxon>
        <taxon>Lactobacillales</taxon>
        <taxon>Streptococcaceae</taxon>
        <taxon>Streptococcus</taxon>
    </lineage>
</organism>
<gene>
    <name evidence="1" type="ORF">BU202_00055</name>
</gene>
<comment type="caution">
    <text evidence="1">The sequence shown here is derived from an EMBL/GenBank/DDBJ whole genome shotgun (WGS) entry which is preliminary data.</text>
</comment>
<protein>
    <submittedName>
        <fullName evidence="1">Uncharacterized protein</fullName>
    </submittedName>
</protein>
<sequence length="129" mass="15215">MHNVQGLLESFFESKVTQFECDLFKNRVSIQCQTTEYSEHQIALSDVSCLYFINNDTDHRLNILEFDDDDYVELTSIYILDDSVRFHLLSEETWVNSYRGYGNILIELWSKILIIESKTITIDGIDYRI</sequence>
<name>A0A1Q8EAA0_9STRE</name>